<dbReference type="SMART" id="SM00850">
    <property type="entry name" value="LytTR"/>
    <property type="match status" value="1"/>
</dbReference>
<dbReference type="InterPro" id="IPR007492">
    <property type="entry name" value="LytTR_DNA-bd_dom"/>
</dbReference>
<keyword evidence="2" id="KW-0902">Two-component regulatory system</keyword>
<dbReference type="PANTHER" id="PTHR37299">
    <property type="entry name" value="TRANSCRIPTIONAL REGULATOR-RELATED"/>
    <property type="match status" value="1"/>
</dbReference>
<dbReference type="Pfam" id="PF04397">
    <property type="entry name" value="LytTR"/>
    <property type="match status" value="1"/>
</dbReference>
<dbReference type="OrthoDB" id="9809318at2"/>
<dbReference type="EMBL" id="NGKU01000001">
    <property type="protein sequence ID" value="OTN76852.1"/>
    <property type="molecule type" value="Genomic_DNA"/>
</dbReference>
<dbReference type="InterPro" id="IPR046947">
    <property type="entry name" value="LytR-like"/>
</dbReference>
<sequence length="253" mass="29984">MRPIYIYRKNKENQSSFYQILVDIIDENHLSVGAIYLIDQLKQIIDHRQSCDRSGIYFLDYCLGNSLLDKRHLVQTIRSKNPYACLIFIKRRQDTAYETEQYQLQPFGYLTEDDSQLFKQQLKACLCAIEQRHAKEVVEQVKYTIKVDQRKIHVPKDESYFIETSERAHYLRLHTKDQHYEFRGKLSEISKTMGSDFLLIHRSYLVNAAYIREIDYQQAIVTLANGQKCLISKRGKRVLTHAFHHRNECSIVE</sequence>
<proteinExistence type="predicted"/>
<keyword evidence="6" id="KW-1185">Reference proteome</keyword>
<dbReference type="AlphaFoldDB" id="A0A242A7B9"/>
<keyword evidence="1" id="KW-0963">Cytoplasm</keyword>
<dbReference type="GO" id="GO:0003677">
    <property type="term" value="F:DNA binding"/>
    <property type="evidence" value="ECO:0007669"/>
    <property type="project" value="InterPro"/>
</dbReference>
<dbReference type="GO" id="GO:0000156">
    <property type="term" value="F:phosphorelay response regulator activity"/>
    <property type="evidence" value="ECO:0007669"/>
    <property type="project" value="InterPro"/>
</dbReference>
<protein>
    <recommendedName>
        <fullName evidence="4">HTH LytTR-type domain-containing protein</fullName>
    </recommendedName>
</protein>
<evidence type="ECO:0000259" key="4">
    <source>
        <dbReference type="PROSITE" id="PS50930"/>
    </source>
</evidence>
<dbReference type="Gene3D" id="2.40.50.1020">
    <property type="entry name" value="LytTr DNA-binding domain"/>
    <property type="match status" value="1"/>
</dbReference>
<reference evidence="5 6" key="1">
    <citation type="submission" date="2017-05" db="EMBL/GenBank/DDBJ databases">
        <title>The Genome Sequence of Enterococcus sp. 8G7_MSG3316.</title>
        <authorList>
            <consortium name="The Broad Institute Genomics Platform"/>
            <consortium name="The Broad Institute Genomic Center for Infectious Diseases"/>
            <person name="Earl A."/>
            <person name="Manson A."/>
            <person name="Schwartman J."/>
            <person name="Gilmore M."/>
            <person name="Abouelleil A."/>
            <person name="Cao P."/>
            <person name="Chapman S."/>
            <person name="Cusick C."/>
            <person name="Shea T."/>
            <person name="Young S."/>
            <person name="Neafsey D."/>
            <person name="Nusbaum C."/>
            <person name="Birren B."/>
        </authorList>
    </citation>
    <scope>NUCLEOTIDE SEQUENCE [LARGE SCALE GENOMIC DNA]</scope>
    <source>
        <strain evidence="5 6">8G7_MSG3316</strain>
    </source>
</reference>
<accession>A0A242A7B9</accession>
<dbReference type="Gene3D" id="3.40.50.2300">
    <property type="match status" value="1"/>
</dbReference>
<dbReference type="STRING" id="1834191.A5886_001931"/>
<gene>
    <name evidence="5" type="ORF">A5886_001931</name>
</gene>
<organism evidence="5 6">
    <name type="scientific">Candidatus Enterococcus testudinis</name>
    <dbReference type="NCBI Taxonomy" id="1834191"/>
    <lineage>
        <taxon>Bacteria</taxon>
        <taxon>Bacillati</taxon>
        <taxon>Bacillota</taxon>
        <taxon>Bacilli</taxon>
        <taxon>Lactobacillales</taxon>
        <taxon>Enterococcaceae</taxon>
        <taxon>Enterococcus</taxon>
    </lineage>
</organism>
<feature type="domain" description="HTH LytTR-type" evidence="4">
    <location>
        <begin position="143"/>
        <end position="245"/>
    </location>
</feature>
<dbReference type="PANTHER" id="PTHR37299:SF3">
    <property type="entry name" value="STAGE 0 SPORULATION PROTEIN A HOMOLOG"/>
    <property type="match status" value="1"/>
</dbReference>
<dbReference type="RefSeq" id="WP_086274906.1">
    <property type="nucleotide sequence ID" value="NZ_NGKU01000001.1"/>
</dbReference>
<name>A0A242A7B9_9ENTE</name>
<evidence type="ECO:0000256" key="2">
    <source>
        <dbReference type="ARBA" id="ARBA00023012"/>
    </source>
</evidence>
<evidence type="ECO:0000313" key="6">
    <source>
        <dbReference type="Proteomes" id="UP000195043"/>
    </source>
</evidence>
<evidence type="ECO:0000256" key="3">
    <source>
        <dbReference type="ARBA" id="ARBA00023159"/>
    </source>
</evidence>
<keyword evidence="3" id="KW-0010">Activator</keyword>
<comment type="caution">
    <text evidence="5">The sequence shown here is derived from an EMBL/GenBank/DDBJ whole genome shotgun (WGS) entry which is preliminary data.</text>
</comment>
<dbReference type="PROSITE" id="PS50930">
    <property type="entry name" value="HTH_LYTTR"/>
    <property type="match status" value="1"/>
</dbReference>
<evidence type="ECO:0000256" key="1">
    <source>
        <dbReference type="ARBA" id="ARBA00022490"/>
    </source>
</evidence>
<dbReference type="Proteomes" id="UP000195043">
    <property type="component" value="Unassembled WGS sequence"/>
</dbReference>
<evidence type="ECO:0000313" key="5">
    <source>
        <dbReference type="EMBL" id="OTN76852.1"/>
    </source>
</evidence>